<dbReference type="AlphaFoldDB" id="A0A0W0SKC8"/>
<proteinExistence type="predicted"/>
<comment type="caution">
    <text evidence="2">The sequence shown here is derived from an EMBL/GenBank/DDBJ whole genome shotgun (WGS) entry which is preliminary data.</text>
</comment>
<sequence>MSVIKVQERKDIGINLHPMKKIEIIVAGEHEHFITSMMEEASVTGFTLIRNVSGKGHHGFHEGKMMFNDKSSLVLFIAVAPEEVIVTLALGMKTLFQNESGVMFVSDVSVARLDYFHTRGA</sequence>
<organism evidence="2 3">
    <name type="scientific">Legionella brunensis</name>
    <dbReference type="NCBI Taxonomy" id="29422"/>
    <lineage>
        <taxon>Bacteria</taxon>
        <taxon>Pseudomonadati</taxon>
        <taxon>Pseudomonadota</taxon>
        <taxon>Gammaproteobacteria</taxon>
        <taxon>Legionellales</taxon>
        <taxon>Legionellaceae</taxon>
        <taxon>Legionella</taxon>
    </lineage>
</organism>
<dbReference type="InterPro" id="IPR015867">
    <property type="entry name" value="N-reg_PII/ATP_PRibTrfase_C"/>
</dbReference>
<dbReference type="STRING" id="29422.Lbru_1639"/>
<reference evidence="2 3" key="1">
    <citation type="submission" date="2015-11" db="EMBL/GenBank/DDBJ databases">
        <title>Genomic analysis of 38 Legionella species identifies large and diverse effector repertoires.</title>
        <authorList>
            <person name="Burstein D."/>
            <person name="Amaro F."/>
            <person name="Zusman T."/>
            <person name="Lifshitz Z."/>
            <person name="Cohen O."/>
            <person name="Gilbert J.A."/>
            <person name="Pupko T."/>
            <person name="Shuman H.A."/>
            <person name="Segal G."/>
        </authorList>
    </citation>
    <scope>NUCLEOTIDE SEQUENCE [LARGE SCALE GENOMIC DNA]</scope>
    <source>
        <strain evidence="2 3">ATCC 43878</strain>
    </source>
</reference>
<dbReference type="EMBL" id="LNXV01000013">
    <property type="protein sequence ID" value="KTC83816.1"/>
    <property type="molecule type" value="Genomic_DNA"/>
</dbReference>
<evidence type="ECO:0000313" key="3">
    <source>
        <dbReference type="Proteomes" id="UP000054742"/>
    </source>
</evidence>
<evidence type="ECO:0000256" key="1">
    <source>
        <dbReference type="SAM" id="Phobius"/>
    </source>
</evidence>
<dbReference type="InterPro" id="IPR002187">
    <property type="entry name" value="N-reg_PII"/>
</dbReference>
<evidence type="ECO:0000313" key="2">
    <source>
        <dbReference type="EMBL" id="KTC83816.1"/>
    </source>
</evidence>
<dbReference type="InterPro" id="IPR011322">
    <property type="entry name" value="N-reg_PII-like_a/b"/>
</dbReference>
<accession>A0A0W0SKC8</accession>
<dbReference type="OrthoDB" id="1493510at2"/>
<name>A0A0W0SKC8_9GAMM</name>
<dbReference type="PROSITE" id="PS51343">
    <property type="entry name" value="PII_GLNB_DOM"/>
    <property type="match status" value="1"/>
</dbReference>
<dbReference type="SUPFAM" id="SSF54913">
    <property type="entry name" value="GlnB-like"/>
    <property type="match status" value="1"/>
</dbReference>
<protein>
    <submittedName>
        <fullName evidence="2">Nitrogen regulatory protein P-II</fullName>
    </submittedName>
</protein>
<gene>
    <name evidence="2" type="ORF">Lbru_1639</name>
</gene>
<dbReference type="Gene3D" id="3.30.70.120">
    <property type="match status" value="1"/>
</dbReference>
<keyword evidence="3" id="KW-1185">Reference proteome</keyword>
<dbReference type="RefSeq" id="WP_058441707.1">
    <property type="nucleotide sequence ID" value="NZ_CAAAHU010000019.1"/>
</dbReference>
<dbReference type="Pfam" id="PF00543">
    <property type="entry name" value="P-II"/>
    <property type="match status" value="1"/>
</dbReference>
<dbReference type="GO" id="GO:0006808">
    <property type="term" value="P:regulation of nitrogen utilization"/>
    <property type="evidence" value="ECO:0007669"/>
    <property type="project" value="InterPro"/>
</dbReference>
<dbReference type="PATRIC" id="fig|29422.6.peg.1739"/>
<keyword evidence="1" id="KW-0472">Membrane</keyword>
<keyword evidence="1" id="KW-1133">Transmembrane helix</keyword>
<keyword evidence="1" id="KW-0812">Transmembrane</keyword>
<dbReference type="GO" id="GO:0030234">
    <property type="term" value="F:enzyme regulator activity"/>
    <property type="evidence" value="ECO:0007669"/>
    <property type="project" value="InterPro"/>
</dbReference>
<dbReference type="Proteomes" id="UP000054742">
    <property type="component" value="Unassembled WGS sequence"/>
</dbReference>
<feature type="transmembrane region" description="Helical" evidence="1">
    <location>
        <begin position="73"/>
        <end position="96"/>
    </location>
</feature>